<dbReference type="InterPro" id="IPR036412">
    <property type="entry name" value="HAD-like_sf"/>
</dbReference>
<dbReference type="Gene3D" id="3.40.50.1000">
    <property type="entry name" value="HAD superfamily/HAD-like"/>
    <property type="match status" value="1"/>
</dbReference>
<name>A0ABM6T2G9_9ACTN</name>
<dbReference type="NCBIfam" id="TIGR01549">
    <property type="entry name" value="HAD-SF-IA-v1"/>
    <property type="match status" value="1"/>
</dbReference>
<evidence type="ECO:0000313" key="3">
    <source>
        <dbReference type="Proteomes" id="UP000238413"/>
    </source>
</evidence>
<dbReference type="Proteomes" id="UP000238413">
    <property type="component" value="Chromosome"/>
</dbReference>
<dbReference type="GO" id="GO:0016787">
    <property type="term" value="F:hydrolase activity"/>
    <property type="evidence" value="ECO:0007669"/>
    <property type="project" value="UniProtKB-KW"/>
</dbReference>
<evidence type="ECO:0000313" key="2">
    <source>
        <dbReference type="EMBL" id="AVH61341.1"/>
    </source>
</evidence>
<dbReference type="InterPro" id="IPR050155">
    <property type="entry name" value="HAD-like_hydrolase_sf"/>
</dbReference>
<dbReference type="EMBL" id="CP026652">
    <property type="protein sequence ID" value="AVH61341.1"/>
    <property type="molecule type" value="Genomic_DNA"/>
</dbReference>
<accession>A0ABM6T2G9</accession>
<keyword evidence="2" id="KW-0378">Hydrolase</keyword>
<feature type="compositionally biased region" description="Basic residues" evidence="1">
    <location>
        <begin position="1"/>
        <end position="10"/>
    </location>
</feature>
<dbReference type="PANTHER" id="PTHR43434">
    <property type="entry name" value="PHOSPHOGLYCOLATE PHOSPHATASE"/>
    <property type="match status" value="1"/>
</dbReference>
<dbReference type="PANTHER" id="PTHR43434:SF1">
    <property type="entry name" value="PHOSPHOGLYCOLATE PHOSPHATASE"/>
    <property type="match status" value="1"/>
</dbReference>
<reference evidence="2 3" key="1">
    <citation type="submission" date="2018-02" db="EMBL/GenBank/DDBJ databases">
        <title>Complete genome sequence of Streptomyces dengpaensis, the producer of angucyclines.</title>
        <authorList>
            <person name="Yumei L."/>
        </authorList>
    </citation>
    <scope>NUCLEOTIDE SEQUENCE [LARGE SCALE GENOMIC DNA]</scope>
    <source>
        <strain evidence="2 3">XZHG99</strain>
    </source>
</reference>
<dbReference type="RefSeq" id="WP_099503660.1">
    <property type="nucleotide sequence ID" value="NZ_CP026652.1"/>
</dbReference>
<sequence length="262" mass="28822">MVRRPLGNHHHGPDTLLVTSDTAQTEPVAADTANLREVIKRARFVLFDFDGPICRLFAGHSAEDVAKDLVEWLERQGMRGLLTERERVHPDPMVVLYAVNRRRPHSDLVAELEERFTQQELKAVASAWPTPYADPLIRTWSAVGARLAITTNNSPLTAARYLASRGLSACFAPNIYGRTQNLHHLKPDPHCLNRAMNALGAAPSASLMIGDAVSDFHAARQAGVPFLGYARNEAKEKALREAGAEEVVGSLELVLRVLRGQA</sequence>
<proteinExistence type="predicted"/>
<feature type="region of interest" description="Disordered" evidence="1">
    <location>
        <begin position="1"/>
        <end position="23"/>
    </location>
</feature>
<evidence type="ECO:0000256" key="1">
    <source>
        <dbReference type="SAM" id="MobiDB-lite"/>
    </source>
</evidence>
<organism evidence="2 3">
    <name type="scientific">Streptomyces dengpaensis</name>
    <dbReference type="NCBI Taxonomy" id="2049881"/>
    <lineage>
        <taxon>Bacteria</taxon>
        <taxon>Bacillati</taxon>
        <taxon>Actinomycetota</taxon>
        <taxon>Actinomycetes</taxon>
        <taxon>Kitasatosporales</taxon>
        <taxon>Streptomycetaceae</taxon>
        <taxon>Streptomyces</taxon>
    </lineage>
</organism>
<keyword evidence="3" id="KW-1185">Reference proteome</keyword>
<protein>
    <submittedName>
        <fullName evidence="2">HAD family hydrolase</fullName>
    </submittedName>
</protein>
<dbReference type="InterPro" id="IPR023214">
    <property type="entry name" value="HAD_sf"/>
</dbReference>
<dbReference type="InterPro" id="IPR006439">
    <property type="entry name" value="HAD-SF_hydro_IA"/>
</dbReference>
<gene>
    <name evidence="2" type="ORF">C4B68_21870</name>
</gene>
<dbReference type="SUPFAM" id="SSF56784">
    <property type="entry name" value="HAD-like"/>
    <property type="match status" value="1"/>
</dbReference>
<dbReference type="Pfam" id="PF00702">
    <property type="entry name" value="Hydrolase"/>
    <property type="match status" value="1"/>
</dbReference>